<feature type="transmembrane region" description="Helical" evidence="1">
    <location>
        <begin position="68"/>
        <end position="86"/>
    </location>
</feature>
<proteinExistence type="predicted"/>
<evidence type="ECO:0000313" key="2">
    <source>
        <dbReference type="EMBL" id="MBK1814171.1"/>
    </source>
</evidence>
<keyword evidence="1" id="KW-0812">Transmembrane</keyword>
<keyword evidence="3" id="KW-1185">Reference proteome</keyword>
<protein>
    <submittedName>
        <fullName evidence="2">Uncharacterized protein</fullName>
    </submittedName>
</protein>
<feature type="transmembrane region" description="Helical" evidence="1">
    <location>
        <begin position="93"/>
        <end position="113"/>
    </location>
</feature>
<gene>
    <name evidence="2" type="ORF">JIN84_00925</name>
</gene>
<accession>A0A934R0N6</accession>
<dbReference type="EMBL" id="JAENIK010000001">
    <property type="protein sequence ID" value="MBK1814171.1"/>
    <property type="molecule type" value="Genomic_DNA"/>
</dbReference>
<evidence type="ECO:0000313" key="3">
    <source>
        <dbReference type="Proteomes" id="UP000600139"/>
    </source>
</evidence>
<keyword evidence="1" id="KW-0472">Membrane</keyword>
<dbReference type="AlphaFoldDB" id="A0A934R0N6"/>
<organism evidence="2 3">
    <name type="scientific">Luteolibacter yonseiensis</name>
    <dbReference type="NCBI Taxonomy" id="1144680"/>
    <lineage>
        <taxon>Bacteria</taxon>
        <taxon>Pseudomonadati</taxon>
        <taxon>Verrucomicrobiota</taxon>
        <taxon>Verrucomicrobiia</taxon>
        <taxon>Verrucomicrobiales</taxon>
        <taxon>Verrucomicrobiaceae</taxon>
        <taxon>Luteolibacter</taxon>
    </lineage>
</organism>
<reference evidence="2" key="1">
    <citation type="submission" date="2021-01" db="EMBL/GenBank/DDBJ databases">
        <title>Modified the classification status of verrucomicrobia.</title>
        <authorList>
            <person name="Feng X."/>
        </authorList>
    </citation>
    <scope>NUCLEOTIDE SEQUENCE</scope>
    <source>
        <strain evidence="2">JCM 18052</strain>
    </source>
</reference>
<name>A0A934R0N6_9BACT</name>
<dbReference type="RefSeq" id="WP_200349130.1">
    <property type="nucleotide sequence ID" value="NZ_BAABHZ010000005.1"/>
</dbReference>
<keyword evidence="1" id="KW-1133">Transmembrane helix</keyword>
<sequence length="119" mass="12914">MTLAIAAVYWRCTRTAENGAHRFLFPYLMVAGALGLVWLLTPLVKIAIFYASDDTHVILSYRLTGSYAWVYLSAALLAILPCLGIVPGIGKRPLLVASLALLAMPPAAFAIYFELTSNP</sequence>
<comment type="caution">
    <text evidence="2">The sequence shown here is derived from an EMBL/GenBank/DDBJ whole genome shotgun (WGS) entry which is preliminary data.</text>
</comment>
<dbReference type="Proteomes" id="UP000600139">
    <property type="component" value="Unassembled WGS sequence"/>
</dbReference>
<feature type="transmembrane region" description="Helical" evidence="1">
    <location>
        <begin position="24"/>
        <end position="48"/>
    </location>
</feature>
<evidence type="ECO:0000256" key="1">
    <source>
        <dbReference type="SAM" id="Phobius"/>
    </source>
</evidence>